<protein>
    <submittedName>
        <fullName evidence="1">Uncharacterized protein</fullName>
    </submittedName>
</protein>
<dbReference type="Proteomes" id="UP000193719">
    <property type="component" value="Unassembled WGS sequence"/>
</dbReference>
<dbReference type="STRING" id="1754191.A0A1Y1V5N8"/>
<sequence length="812" mass="95711">MADKKNEKDISNNQNNIEKLLNNSSKVPEINKAKAIDDIKNNIINETYSNIESNKKLFDEETVISNAIKNNLVENMHININNNETNFNNEKNESDVVTSIDKTNIIKTYNDNDFYQDDKISKEVFTNDELSNKNSINKKHNLNNCINNREKNENTKDKINNVENNIYNNNDIYKELFETNEIFEEKKEKALKIIYNELLNLTDPTILLKKVINILEKKKQKHDNINKDFPNNKRKITDVTESDNIKRIKYQSINDSVNNNKYEILNIKSKTIPSENKLNIPNDPFKTEKQLKTPQTKYNTQIDDITKTPLNINKPQTSIVNSNEVLIISNTVTDNHNGDNDEDNDDNTTITLVKMPVNDDLLDTIIKSKKYEVIETTHKNINMDLINETTDIKTPNPRRSSIYRASLSFNSNSKQKNQNQMVEIKKEIDDYNTGFIENEDFYSTNNNNKILKNVKKDNDNNKENQNEILQHLFDHSSSYIPTRRESNRDSLGNVSSSSVNVNEEEQINMERINSIRFAGMSEHNKNRLMKIMRGKGKHIPKKRSIKIKSHKEMQLKENQELNTQKYGSRNDFHEKKYNRIYNYNEDFSSSSENESDNSEIETDKSGFQFINKEIYHLNKNTRKHHNDYDKEDVIQEKYYPNHYHMKQMINHGNTSENFKNYYENENSKLENIKSKKYKSSKKIYPLYKKIKILDSNTFEKDNKEGKYQFLHQKLYSENVKSKNKETTSDSIDSCFDTTTNTSDIALHLTLYNIQKYRKKRRVDESINNILVNFEKNIKKEFVLMNYEMKRREELLKILEKTEQAKQNILNKQ</sequence>
<comment type="caution">
    <text evidence="1">The sequence shown here is derived from an EMBL/GenBank/DDBJ whole genome shotgun (WGS) entry which is preliminary data.</text>
</comment>
<keyword evidence="2" id="KW-1185">Reference proteome</keyword>
<accession>A0A1Y1V5N8</accession>
<dbReference type="EMBL" id="MCFH01000029">
    <property type="protein sequence ID" value="ORX47869.1"/>
    <property type="molecule type" value="Genomic_DNA"/>
</dbReference>
<gene>
    <name evidence="1" type="ORF">BCR36DRAFT_355307</name>
</gene>
<proteinExistence type="predicted"/>
<evidence type="ECO:0000313" key="1">
    <source>
        <dbReference type="EMBL" id="ORX47869.1"/>
    </source>
</evidence>
<evidence type="ECO:0000313" key="2">
    <source>
        <dbReference type="Proteomes" id="UP000193719"/>
    </source>
</evidence>
<organism evidence="1 2">
    <name type="scientific">Piromyces finnis</name>
    <dbReference type="NCBI Taxonomy" id="1754191"/>
    <lineage>
        <taxon>Eukaryota</taxon>
        <taxon>Fungi</taxon>
        <taxon>Fungi incertae sedis</taxon>
        <taxon>Chytridiomycota</taxon>
        <taxon>Chytridiomycota incertae sedis</taxon>
        <taxon>Neocallimastigomycetes</taxon>
        <taxon>Neocallimastigales</taxon>
        <taxon>Neocallimastigaceae</taxon>
        <taxon>Piromyces</taxon>
    </lineage>
</organism>
<reference evidence="1 2" key="1">
    <citation type="submission" date="2016-08" db="EMBL/GenBank/DDBJ databases">
        <title>Genomes of anaerobic fungi encode conserved fungal cellulosomes for biomass hydrolysis.</title>
        <authorList>
            <consortium name="DOE Joint Genome Institute"/>
            <person name="Haitjema C.H."/>
            <person name="Gilmore S.P."/>
            <person name="Henske J.K."/>
            <person name="Solomon K.V."/>
            <person name="De Groot R."/>
            <person name="Kuo A."/>
            <person name="Mondo S.J."/>
            <person name="Salamov A.A."/>
            <person name="Labutti K."/>
            <person name="Zhao Z."/>
            <person name="Chiniquy J."/>
            <person name="Barry K."/>
            <person name="Brewer H.M."/>
            <person name="Purvine S.O."/>
            <person name="Wright A.T."/>
            <person name="Boxma B."/>
            <person name="Van Alen T."/>
            <person name="Hackstein J.H."/>
            <person name="Baker S.E."/>
            <person name="Grigoriev I.V."/>
            <person name="O'Malley M.A."/>
        </authorList>
    </citation>
    <scope>NUCLEOTIDE SEQUENCE [LARGE SCALE GENOMIC DNA]</scope>
    <source>
        <strain evidence="2">finn</strain>
    </source>
</reference>
<reference evidence="1 2" key="2">
    <citation type="submission" date="2016-08" db="EMBL/GenBank/DDBJ databases">
        <title>Pervasive Adenine N6-methylation of Active Genes in Fungi.</title>
        <authorList>
            <consortium name="DOE Joint Genome Institute"/>
            <person name="Mondo S.J."/>
            <person name="Dannebaum R.O."/>
            <person name="Kuo R.C."/>
            <person name="Labutti K."/>
            <person name="Haridas S."/>
            <person name="Kuo A."/>
            <person name="Salamov A."/>
            <person name="Ahrendt S.R."/>
            <person name="Lipzen A."/>
            <person name="Sullivan W."/>
            <person name="Andreopoulos W.B."/>
            <person name="Clum A."/>
            <person name="Lindquist E."/>
            <person name="Daum C."/>
            <person name="Ramamoorthy G.K."/>
            <person name="Gryganskyi A."/>
            <person name="Culley D."/>
            <person name="Magnuson J.K."/>
            <person name="James T.Y."/>
            <person name="O'Malley M.A."/>
            <person name="Stajich J.E."/>
            <person name="Spatafora J.W."/>
            <person name="Visel A."/>
            <person name="Grigoriev I.V."/>
        </authorList>
    </citation>
    <scope>NUCLEOTIDE SEQUENCE [LARGE SCALE GENOMIC DNA]</scope>
    <source>
        <strain evidence="2">finn</strain>
    </source>
</reference>
<name>A0A1Y1V5N8_9FUNG</name>
<dbReference type="OrthoDB" id="2161008at2759"/>
<dbReference type="AlphaFoldDB" id="A0A1Y1V5N8"/>